<feature type="binding site" evidence="7">
    <location>
        <position position="49"/>
    </location>
    <ligand>
        <name>Fe cation</name>
        <dbReference type="ChEBI" id="CHEBI:24875"/>
        <label>2</label>
    </ligand>
</feature>
<feature type="binding site" description="axial binding residue" evidence="7">
    <location>
        <position position="50"/>
    </location>
    <ligand>
        <name>heme b</name>
        <dbReference type="ChEBI" id="CHEBI:60344"/>
        <note>ligand shared between dimeric partners</note>
    </ligand>
    <ligandPart>
        <name>Fe</name>
        <dbReference type="ChEBI" id="CHEBI:18248"/>
    </ligandPart>
</feature>
<feature type="binding site" evidence="7">
    <location>
        <position position="125"/>
    </location>
    <ligand>
        <name>Fe cation</name>
        <dbReference type="ChEBI" id="CHEBI:24875"/>
        <label>2</label>
    </ligand>
</feature>
<evidence type="ECO:0000256" key="5">
    <source>
        <dbReference type="ARBA" id="ARBA00023004"/>
    </source>
</evidence>
<dbReference type="GO" id="GO:0005829">
    <property type="term" value="C:cytosol"/>
    <property type="evidence" value="ECO:0007669"/>
    <property type="project" value="TreeGrafter"/>
</dbReference>
<dbReference type="PRINTS" id="PR00601">
    <property type="entry name" value="BACFERRITIN"/>
</dbReference>
<dbReference type="CDD" id="cd00907">
    <property type="entry name" value="Bacterioferritin"/>
    <property type="match status" value="1"/>
</dbReference>
<dbReference type="GO" id="GO:0004322">
    <property type="term" value="F:ferroxidase activity"/>
    <property type="evidence" value="ECO:0007669"/>
    <property type="project" value="UniProtKB-EC"/>
</dbReference>
<evidence type="ECO:0000313" key="9">
    <source>
        <dbReference type="EMBL" id="MBB5022797.1"/>
    </source>
</evidence>
<evidence type="ECO:0000256" key="7">
    <source>
        <dbReference type="PIRSR" id="PIRSR002560-1"/>
    </source>
</evidence>
<evidence type="ECO:0000259" key="8">
    <source>
        <dbReference type="PROSITE" id="PS50905"/>
    </source>
</evidence>
<feature type="binding site" evidence="7">
    <location>
        <position position="128"/>
    </location>
    <ligand>
        <name>Fe cation</name>
        <dbReference type="ChEBI" id="CHEBI:24875"/>
        <label>2</label>
    </ligand>
</feature>
<keyword evidence="9" id="KW-0560">Oxidoreductase</keyword>
<organism evidence="9 10">
    <name type="scientific">Desulfurispira natronophila</name>
    <dbReference type="NCBI Taxonomy" id="682562"/>
    <lineage>
        <taxon>Bacteria</taxon>
        <taxon>Pseudomonadati</taxon>
        <taxon>Chrysiogenota</taxon>
        <taxon>Chrysiogenia</taxon>
        <taxon>Chrysiogenales</taxon>
        <taxon>Chrysiogenaceae</taxon>
        <taxon>Desulfurispira</taxon>
    </lineage>
</organism>
<keyword evidence="5 6" id="KW-0408">Iron</keyword>
<keyword evidence="10" id="KW-1185">Reference proteome</keyword>
<feature type="binding site" evidence="7">
    <location>
        <position position="48"/>
    </location>
    <ligand>
        <name>Fe cation</name>
        <dbReference type="ChEBI" id="CHEBI:24875"/>
        <label>3</label>
    </ligand>
</feature>
<dbReference type="PIRSF" id="PIRSF002560">
    <property type="entry name" value="Bacterioferritin"/>
    <property type="match status" value="1"/>
</dbReference>
<dbReference type="SUPFAM" id="SSF47240">
    <property type="entry name" value="Ferritin-like"/>
    <property type="match status" value="1"/>
</dbReference>
<accession>A0A7W7Y6T8</accession>
<dbReference type="EMBL" id="JACHID010000017">
    <property type="protein sequence ID" value="MBB5022797.1"/>
    <property type="molecule type" value="Genomic_DNA"/>
</dbReference>
<reference evidence="9 10" key="1">
    <citation type="submission" date="2020-08" db="EMBL/GenBank/DDBJ databases">
        <title>Genomic Encyclopedia of Type Strains, Phase IV (KMG-IV): sequencing the most valuable type-strain genomes for metagenomic binning, comparative biology and taxonomic classification.</title>
        <authorList>
            <person name="Goeker M."/>
        </authorList>
    </citation>
    <scope>NUCLEOTIDE SEQUENCE [LARGE SCALE GENOMIC DNA]</scope>
    <source>
        <strain evidence="9 10">DSM 22071</strain>
    </source>
</reference>
<dbReference type="PANTHER" id="PTHR30295">
    <property type="entry name" value="BACTERIOFERRITIN"/>
    <property type="match status" value="1"/>
</dbReference>
<sequence>MHEKSIDLLNKAVADEITALHQYMYFHFHCDDQGYDPLAALFKRTAIEEMIHVERLAERILFLGGDVEMKAGANISPVQDVNEMLKMARQMEEQSAMDYNRMANECGANADSVTKKLFEDLVMDEERHFDEYDNEIANLKRFGENYLALQSIERSKSRGAAAE</sequence>
<dbReference type="AlphaFoldDB" id="A0A7W7Y6T8"/>
<feature type="binding site" evidence="7">
    <location>
        <position position="49"/>
    </location>
    <ligand>
        <name>Fe cation</name>
        <dbReference type="ChEBI" id="CHEBI:24875"/>
        <label>1</label>
    </ligand>
</feature>
<comment type="catalytic activity">
    <reaction evidence="6">
        <text>4 Fe(2+) + O2 + 4 H(+) = 4 Fe(3+) + 2 H2O</text>
        <dbReference type="Rhea" id="RHEA:11148"/>
        <dbReference type="ChEBI" id="CHEBI:15377"/>
        <dbReference type="ChEBI" id="CHEBI:15378"/>
        <dbReference type="ChEBI" id="CHEBI:15379"/>
        <dbReference type="ChEBI" id="CHEBI:29033"/>
        <dbReference type="ChEBI" id="CHEBI:29034"/>
        <dbReference type="EC" id="1.16.3.1"/>
    </reaction>
</comment>
<evidence type="ECO:0000256" key="1">
    <source>
        <dbReference type="ARBA" id="ARBA00008093"/>
    </source>
</evidence>
<evidence type="ECO:0000256" key="3">
    <source>
        <dbReference type="ARBA" id="ARBA00022617"/>
    </source>
</evidence>
<gene>
    <name evidence="9" type="ORF">HNR37_002144</name>
</gene>
<evidence type="ECO:0000256" key="2">
    <source>
        <dbReference type="ARBA" id="ARBA00022434"/>
    </source>
</evidence>
<feature type="binding site" evidence="7">
    <location>
        <position position="125"/>
    </location>
    <ligand>
        <name>Fe cation</name>
        <dbReference type="ChEBI" id="CHEBI:24875"/>
        <label>1</label>
    </ligand>
</feature>
<dbReference type="InterPro" id="IPR012347">
    <property type="entry name" value="Ferritin-like"/>
</dbReference>
<comment type="caution">
    <text evidence="9">The sequence shown here is derived from an EMBL/GenBank/DDBJ whole genome shotgun (WGS) entry which is preliminary data.</text>
</comment>
<dbReference type="InterPro" id="IPR009040">
    <property type="entry name" value="Ferritin-like_diiron"/>
</dbReference>
<keyword evidence="4 6" id="KW-0479">Metal-binding</keyword>
<dbReference type="InterPro" id="IPR008331">
    <property type="entry name" value="Ferritin_DPS_dom"/>
</dbReference>
<protein>
    <recommendedName>
        <fullName evidence="6">Bacterioferritin</fullName>
        <ecNumber evidence="6">1.16.3.1</ecNumber>
    </recommendedName>
</protein>
<evidence type="ECO:0000256" key="4">
    <source>
        <dbReference type="ARBA" id="ARBA00022723"/>
    </source>
</evidence>
<dbReference type="GO" id="GO:0006879">
    <property type="term" value="P:intracellular iron ion homeostasis"/>
    <property type="evidence" value="ECO:0007669"/>
    <property type="project" value="UniProtKB-KW"/>
</dbReference>
<dbReference type="GO" id="GO:0020037">
    <property type="term" value="F:heme binding"/>
    <property type="evidence" value="ECO:0007669"/>
    <property type="project" value="TreeGrafter"/>
</dbReference>
<keyword evidence="3" id="KW-0349">Heme</keyword>
<dbReference type="EC" id="1.16.3.1" evidence="6"/>
<evidence type="ECO:0000313" key="10">
    <source>
        <dbReference type="Proteomes" id="UP000528322"/>
    </source>
</evidence>
<dbReference type="Pfam" id="PF00210">
    <property type="entry name" value="Ferritin"/>
    <property type="match status" value="1"/>
</dbReference>
<keyword evidence="2 6" id="KW-0409">Iron storage</keyword>
<evidence type="ECO:0000256" key="6">
    <source>
        <dbReference type="PIRNR" id="PIRNR002560"/>
    </source>
</evidence>
<feature type="binding site" evidence="7">
    <location>
        <position position="16"/>
    </location>
    <ligand>
        <name>Fe cation</name>
        <dbReference type="ChEBI" id="CHEBI:24875"/>
        <label>1</label>
    </ligand>
</feature>
<dbReference type="InterPro" id="IPR009078">
    <property type="entry name" value="Ferritin-like_SF"/>
</dbReference>
<dbReference type="RefSeq" id="WP_183733986.1">
    <property type="nucleotide sequence ID" value="NZ_JACHID010000017.1"/>
</dbReference>
<dbReference type="InterPro" id="IPR002024">
    <property type="entry name" value="Bacterioferritin"/>
</dbReference>
<name>A0A7W7Y6T8_9BACT</name>
<dbReference type="PROSITE" id="PS50905">
    <property type="entry name" value="FERRITIN_LIKE"/>
    <property type="match status" value="1"/>
</dbReference>
<dbReference type="Proteomes" id="UP000528322">
    <property type="component" value="Unassembled WGS sequence"/>
</dbReference>
<dbReference type="Gene3D" id="1.20.1260.10">
    <property type="match status" value="1"/>
</dbReference>
<dbReference type="GO" id="GO:0006826">
    <property type="term" value="P:iron ion transport"/>
    <property type="evidence" value="ECO:0007669"/>
    <property type="project" value="InterPro"/>
</dbReference>
<comment type="similarity">
    <text evidence="1 6">Belongs to the bacterioferritin family.</text>
</comment>
<dbReference type="GO" id="GO:0008199">
    <property type="term" value="F:ferric iron binding"/>
    <property type="evidence" value="ECO:0007669"/>
    <property type="project" value="InterPro"/>
</dbReference>
<feature type="domain" description="Ferritin-like diiron" evidence="8">
    <location>
        <begin position="1"/>
        <end position="143"/>
    </location>
</feature>
<comment type="function">
    <text evidence="6">Iron-storage protein, whose ferroxidase center binds Fe(2+), oxidizes it using dioxygen to Fe(3+), and participates in the subsequent Fe(3+) oxide mineral core formation within the central cavity of the BFR protein shell.</text>
</comment>
<proteinExistence type="inferred from homology"/>
<dbReference type="PANTHER" id="PTHR30295:SF0">
    <property type="entry name" value="BACTERIOFERRITIN"/>
    <property type="match status" value="1"/>
</dbReference>
<feature type="binding site" evidence="7">
    <location>
        <position position="92"/>
    </location>
    <ligand>
        <name>Fe cation</name>
        <dbReference type="ChEBI" id="CHEBI:24875"/>
        <label>2</label>
    </ligand>
</feature>
<feature type="binding site" evidence="7">
    <location>
        <position position="52"/>
    </location>
    <ligand>
        <name>Fe cation</name>
        <dbReference type="ChEBI" id="CHEBI:24875"/>
        <label>1</label>
    </ligand>
</feature>